<protein>
    <submittedName>
        <fullName evidence="2">Uncharacterized protein</fullName>
    </submittedName>
</protein>
<gene>
    <name evidence="2" type="ORF">B0H66DRAFT_643884</name>
</gene>
<dbReference type="AlphaFoldDB" id="A0AAE0LYM2"/>
<comment type="caution">
    <text evidence="2">The sequence shown here is derived from an EMBL/GenBank/DDBJ whole genome shotgun (WGS) entry which is preliminary data.</text>
</comment>
<evidence type="ECO:0000313" key="3">
    <source>
        <dbReference type="Proteomes" id="UP001283341"/>
    </source>
</evidence>
<accession>A0AAE0LYM2</accession>
<reference evidence="2" key="2">
    <citation type="submission" date="2023-06" db="EMBL/GenBank/DDBJ databases">
        <authorList>
            <consortium name="Lawrence Berkeley National Laboratory"/>
            <person name="Haridas S."/>
            <person name="Hensen N."/>
            <person name="Bonometti L."/>
            <person name="Westerberg I."/>
            <person name="Brannstrom I.O."/>
            <person name="Guillou S."/>
            <person name="Cros-Aarteil S."/>
            <person name="Calhoun S."/>
            <person name="Kuo A."/>
            <person name="Mondo S."/>
            <person name="Pangilinan J."/>
            <person name="Riley R."/>
            <person name="Labutti K."/>
            <person name="Andreopoulos B."/>
            <person name="Lipzen A."/>
            <person name="Chen C."/>
            <person name="Yanf M."/>
            <person name="Daum C."/>
            <person name="Ng V."/>
            <person name="Clum A."/>
            <person name="Steindorff A."/>
            <person name="Ohm R."/>
            <person name="Martin F."/>
            <person name="Silar P."/>
            <person name="Natvig D."/>
            <person name="Lalanne C."/>
            <person name="Gautier V."/>
            <person name="Ament-Velasquez S.L."/>
            <person name="Kruys A."/>
            <person name="Hutchinson M.I."/>
            <person name="Powell A.J."/>
            <person name="Barry K."/>
            <person name="Miller A.N."/>
            <person name="Grigoriev I.V."/>
            <person name="Debuchy R."/>
            <person name="Gladieux P."/>
            <person name="Thoren M.H."/>
            <person name="Johannesson H."/>
        </authorList>
    </citation>
    <scope>NUCLEOTIDE SEQUENCE</scope>
    <source>
        <strain evidence="2">CBS 118394</strain>
    </source>
</reference>
<keyword evidence="3" id="KW-1185">Reference proteome</keyword>
<organism evidence="2 3">
    <name type="scientific">Apodospora peruviana</name>
    <dbReference type="NCBI Taxonomy" id="516989"/>
    <lineage>
        <taxon>Eukaryota</taxon>
        <taxon>Fungi</taxon>
        <taxon>Dikarya</taxon>
        <taxon>Ascomycota</taxon>
        <taxon>Pezizomycotina</taxon>
        <taxon>Sordariomycetes</taxon>
        <taxon>Sordariomycetidae</taxon>
        <taxon>Sordariales</taxon>
        <taxon>Lasiosphaeriaceae</taxon>
        <taxon>Apodospora</taxon>
    </lineage>
</organism>
<evidence type="ECO:0000313" key="2">
    <source>
        <dbReference type="EMBL" id="KAK3312706.1"/>
    </source>
</evidence>
<feature type="coiled-coil region" evidence="1">
    <location>
        <begin position="468"/>
        <end position="495"/>
    </location>
</feature>
<dbReference type="EMBL" id="JAUEDM010000008">
    <property type="protein sequence ID" value="KAK3312706.1"/>
    <property type="molecule type" value="Genomic_DNA"/>
</dbReference>
<dbReference type="Proteomes" id="UP001283341">
    <property type="component" value="Unassembled WGS sequence"/>
</dbReference>
<reference evidence="2" key="1">
    <citation type="journal article" date="2023" name="Mol. Phylogenet. Evol.">
        <title>Genome-scale phylogeny and comparative genomics of the fungal order Sordariales.</title>
        <authorList>
            <person name="Hensen N."/>
            <person name="Bonometti L."/>
            <person name="Westerberg I."/>
            <person name="Brannstrom I.O."/>
            <person name="Guillou S."/>
            <person name="Cros-Aarteil S."/>
            <person name="Calhoun S."/>
            <person name="Haridas S."/>
            <person name="Kuo A."/>
            <person name="Mondo S."/>
            <person name="Pangilinan J."/>
            <person name="Riley R."/>
            <person name="LaButti K."/>
            <person name="Andreopoulos B."/>
            <person name="Lipzen A."/>
            <person name="Chen C."/>
            <person name="Yan M."/>
            <person name="Daum C."/>
            <person name="Ng V."/>
            <person name="Clum A."/>
            <person name="Steindorff A."/>
            <person name="Ohm R.A."/>
            <person name="Martin F."/>
            <person name="Silar P."/>
            <person name="Natvig D.O."/>
            <person name="Lalanne C."/>
            <person name="Gautier V."/>
            <person name="Ament-Velasquez S.L."/>
            <person name="Kruys A."/>
            <person name="Hutchinson M.I."/>
            <person name="Powell A.J."/>
            <person name="Barry K."/>
            <person name="Miller A.N."/>
            <person name="Grigoriev I.V."/>
            <person name="Debuchy R."/>
            <person name="Gladieux P."/>
            <person name="Hiltunen Thoren M."/>
            <person name="Johannesson H."/>
        </authorList>
    </citation>
    <scope>NUCLEOTIDE SEQUENCE</scope>
    <source>
        <strain evidence="2">CBS 118394</strain>
    </source>
</reference>
<sequence length="568" mass="64468">MTSSFETPGSDGGSSITTAMNHVTLDKDTGVPTSIRSHNIKMGLAAQRTWNGQPAATGMAPQTPRNNPCWSFTPSRTDSMPDISVIRALKTDGEEDFLLPAEPELMPSLEDAFRRKGPKRDNAQRGAQSMVAETSIRLILSVQLWLDIRTILETKAGNAFREMQRKARERIKEIDRFMLPDITYHDKQLRWRRVGRFEDAEGGMESFRLLKHEPVWAGLLLFRTRLVASHLGHALTGNSYIVMDQWLATAYTDESVFKRGLDPEEESDFAALLNNFVSFAPVFAAPGNPTYQEIQTACIKKEFAGRIGIREALYNRYAANRRDCYYFLQYLEELTIFSSKKKSPSLLQPVRSQDGKIPASWSRKGGDEPDLFPTFVGSSSLDEAAERELKRKALRKHLLPIQLLQLLDESLVTQLDPVLDLDYFTLFRESVEFLRCVAEQFRGLADGVADGSVIKVVGEKKSVRDTLVKGAEEALEGLELERKKKENELKKWKERDNSDYDGREYSHKEEDENYAGVVPPKVDVKLGKDTAWAMGWRETNFSVNVVGHADYQHLMRDKEYVKKLLSEK</sequence>
<evidence type="ECO:0000256" key="1">
    <source>
        <dbReference type="SAM" id="Coils"/>
    </source>
</evidence>
<keyword evidence="1" id="KW-0175">Coiled coil</keyword>
<proteinExistence type="predicted"/>
<name>A0AAE0LYM2_9PEZI</name>